<dbReference type="PROSITE" id="PS51462">
    <property type="entry name" value="NUDIX"/>
    <property type="match status" value="1"/>
</dbReference>
<evidence type="ECO:0000313" key="7">
    <source>
        <dbReference type="EMBL" id="MVO99512.1"/>
    </source>
</evidence>
<dbReference type="Gene3D" id="3.90.79.10">
    <property type="entry name" value="Nucleoside Triphosphate Pyrophosphohydrolase"/>
    <property type="match status" value="1"/>
</dbReference>
<keyword evidence="4" id="KW-0378">Hydrolase</keyword>
<protein>
    <submittedName>
        <fullName evidence="7">NUDIX domain-containing protein</fullName>
    </submittedName>
</protein>
<dbReference type="CDD" id="cd18886">
    <property type="entry name" value="NUDIX_MutT_Nudt1"/>
    <property type="match status" value="1"/>
</dbReference>
<evidence type="ECO:0000313" key="8">
    <source>
        <dbReference type="Proteomes" id="UP000490800"/>
    </source>
</evidence>
<gene>
    <name evidence="7" type="ORF">EDM21_08215</name>
</gene>
<reference evidence="7 8" key="1">
    <citation type="journal article" date="2019" name="Microorganisms">
        <title>Paenibacillus lutrae sp. nov., A Chitinolytic Species Isolated from A River Otter in Castril Natural Park, Granada, Spain.</title>
        <authorList>
            <person name="Rodriguez M."/>
            <person name="Reina J.C."/>
            <person name="Bejar V."/>
            <person name="Llamas I."/>
        </authorList>
    </citation>
    <scope>NUCLEOTIDE SEQUENCE [LARGE SCALE GENOMIC DNA]</scope>
    <source>
        <strain evidence="7 8">N10</strain>
    </source>
</reference>
<proteinExistence type="inferred from homology"/>
<dbReference type="Pfam" id="PF00293">
    <property type="entry name" value="NUDIX"/>
    <property type="match status" value="1"/>
</dbReference>
<keyword evidence="5" id="KW-0460">Magnesium</keyword>
<keyword evidence="8" id="KW-1185">Reference proteome</keyword>
<dbReference type="SUPFAM" id="SSF55811">
    <property type="entry name" value="Nudix"/>
    <property type="match status" value="1"/>
</dbReference>
<dbReference type="InterPro" id="IPR000086">
    <property type="entry name" value="NUDIX_hydrolase_dom"/>
</dbReference>
<dbReference type="GO" id="GO:0005737">
    <property type="term" value="C:cytoplasm"/>
    <property type="evidence" value="ECO:0007669"/>
    <property type="project" value="TreeGrafter"/>
</dbReference>
<dbReference type="PANTHER" id="PTHR43758:SF2">
    <property type="entry name" value="OXIDIZED PURINE NUCLEOSIDE TRIPHOSPHATE HYDROLASE"/>
    <property type="match status" value="1"/>
</dbReference>
<evidence type="ECO:0000256" key="3">
    <source>
        <dbReference type="ARBA" id="ARBA00022723"/>
    </source>
</evidence>
<feature type="domain" description="Nudix hydrolase" evidence="6">
    <location>
        <begin position="1"/>
        <end position="132"/>
    </location>
</feature>
<dbReference type="Proteomes" id="UP000490800">
    <property type="component" value="Unassembled WGS sequence"/>
</dbReference>
<evidence type="ECO:0000256" key="1">
    <source>
        <dbReference type="ARBA" id="ARBA00001946"/>
    </source>
</evidence>
<dbReference type="RefSeq" id="WP_157334509.1">
    <property type="nucleotide sequence ID" value="NZ_RHLK01000003.1"/>
</dbReference>
<comment type="cofactor">
    <cofactor evidence="1">
        <name>Mg(2+)</name>
        <dbReference type="ChEBI" id="CHEBI:18420"/>
    </cofactor>
</comment>
<name>A0A7X3JYY6_9BACL</name>
<dbReference type="GO" id="GO:0016818">
    <property type="term" value="F:hydrolase activity, acting on acid anhydrides, in phosphorus-containing anhydrides"/>
    <property type="evidence" value="ECO:0007669"/>
    <property type="project" value="TreeGrafter"/>
</dbReference>
<keyword evidence="3" id="KW-0479">Metal-binding</keyword>
<evidence type="ECO:0000259" key="6">
    <source>
        <dbReference type="PROSITE" id="PS51462"/>
    </source>
</evidence>
<evidence type="ECO:0000256" key="4">
    <source>
        <dbReference type="ARBA" id="ARBA00022801"/>
    </source>
</evidence>
<comment type="similarity">
    <text evidence="2">Belongs to the Nudix hydrolase family.</text>
</comment>
<dbReference type="OrthoDB" id="9804563at2"/>
<dbReference type="AlphaFoldDB" id="A0A7X3JYY6"/>
<dbReference type="EMBL" id="RHLK01000003">
    <property type="protein sequence ID" value="MVO99512.1"/>
    <property type="molecule type" value="Genomic_DNA"/>
</dbReference>
<dbReference type="InterPro" id="IPR015797">
    <property type="entry name" value="NUDIX_hydrolase-like_dom_sf"/>
</dbReference>
<evidence type="ECO:0000256" key="5">
    <source>
        <dbReference type="ARBA" id="ARBA00022842"/>
    </source>
</evidence>
<evidence type="ECO:0000256" key="2">
    <source>
        <dbReference type="ARBA" id="ARBA00005582"/>
    </source>
</evidence>
<organism evidence="7 8">
    <name type="scientific">Paenibacillus lutrae</name>
    <dbReference type="NCBI Taxonomy" id="2078573"/>
    <lineage>
        <taxon>Bacteria</taxon>
        <taxon>Bacillati</taxon>
        <taxon>Bacillota</taxon>
        <taxon>Bacilli</taxon>
        <taxon>Bacillales</taxon>
        <taxon>Paenibacillaceae</taxon>
        <taxon>Paenibacillus</taxon>
    </lineage>
</organism>
<dbReference type="PANTHER" id="PTHR43758">
    <property type="entry name" value="7,8-DIHYDRO-8-OXOGUANINE TRIPHOSPHATASE"/>
    <property type="match status" value="1"/>
</dbReference>
<dbReference type="GO" id="GO:0046872">
    <property type="term" value="F:metal ion binding"/>
    <property type="evidence" value="ECO:0007669"/>
    <property type="project" value="UniProtKB-KW"/>
</dbReference>
<accession>A0A7X3JYY6</accession>
<comment type="caution">
    <text evidence="7">The sequence shown here is derived from an EMBL/GenBank/DDBJ whole genome shotgun (WGS) entry which is preliminary data.</text>
</comment>
<sequence>MITYNICFIRQGDRILLLNREKPSWMGCWNGIGGKLEEGETPRESMEREILEETGITDYRLHYKGLVTWPLNGAEIGGMYLYAAEVAEDFVFAGPVKTEEGILDWKKIDWILHPQNKGISSNIPVFFPYLLHEEGCYDHFCDYREGKLVKHQSVLLEIADDSVEMTEFYLRNKGAASFPNPS</sequence>